<evidence type="ECO:0000256" key="1">
    <source>
        <dbReference type="SAM" id="Phobius"/>
    </source>
</evidence>
<dbReference type="AlphaFoldDB" id="A0A1S4AXN9"/>
<dbReference type="RefSeq" id="XP_016481432.1">
    <property type="nucleotide sequence ID" value="XM_016625946.1"/>
</dbReference>
<dbReference type="OrthoDB" id="1241859at2759"/>
<feature type="transmembrane region" description="Helical" evidence="1">
    <location>
        <begin position="124"/>
        <end position="141"/>
    </location>
</feature>
<dbReference type="KEGG" id="nta:107802434"/>
<dbReference type="STRING" id="4097.A0A1S4AXN9"/>
<organism evidence="2">
    <name type="scientific">Nicotiana tabacum</name>
    <name type="common">Common tobacco</name>
    <dbReference type="NCBI Taxonomy" id="4097"/>
    <lineage>
        <taxon>Eukaryota</taxon>
        <taxon>Viridiplantae</taxon>
        <taxon>Streptophyta</taxon>
        <taxon>Embryophyta</taxon>
        <taxon>Tracheophyta</taxon>
        <taxon>Spermatophyta</taxon>
        <taxon>Magnoliopsida</taxon>
        <taxon>eudicotyledons</taxon>
        <taxon>Gunneridae</taxon>
        <taxon>Pentapetalae</taxon>
        <taxon>asterids</taxon>
        <taxon>lamiids</taxon>
        <taxon>Solanales</taxon>
        <taxon>Solanaceae</taxon>
        <taxon>Nicotianoideae</taxon>
        <taxon>Nicotianeae</taxon>
        <taxon>Nicotiana</taxon>
    </lineage>
</organism>
<keyword evidence="1" id="KW-0812">Transmembrane</keyword>
<dbReference type="PaxDb" id="4097-A0A1S4AXN9"/>
<keyword evidence="1" id="KW-0472">Membrane</keyword>
<evidence type="ECO:0000313" key="2">
    <source>
        <dbReference type="RefSeq" id="XP_016481432.1"/>
    </source>
</evidence>
<reference evidence="2" key="1">
    <citation type="submission" date="2025-08" db="UniProtKB">
        <authorList>
            <consortium name="RefSeq"/>
        </authorList>
    </citation>
    <scope>IDENTIFICATION</scope>
</reference>
<sequence length="280" mass="32498">MSCLFAKLYDWVPVGGVEMGVECSCNFQNFCKSYKLLDESIAHSFLYSFDGAPTHLEERCKPTFFINQQFQHRALSPGWQQSIITQLRYFRSGIIWCHYEIAYLIVVMYWLLMELINYEEDITRYSPVYKILMMLFCWVIVPNSKVLKLHLPSKVVALFADKEGWKSKVPTHLLKLDKGLYCLSLMDEVKLEHENARYVLIVYMLGRSSQLVHAGNNIYEVVEFMDMNLLVVGVNMKPFRGLAKVGFQTVIYSLQHYSSSTTNLVVYLKFSSLLFDPAIL</sequence>
<proteinExistence type="predicted"/>
<protein>
    <submittedName>
        <fullName evidence="2">Uncharacterized protein</fullName>
    </submittedName>
</protein>
<keyword evidence="1" id="KW-1133">Transmembrane helix</keyword>
<gene>
    <name evidence="2" type="primary">LOC107802434</name>
</gene>
<accession>A0A1S4AXN9</accession>
<feature type="transmembrane region" description="Helical" evidence="1">
    <location>
        <begin position="93"/>
        <end position="112"/>
    </location>
</feature>
<name>A0A1S4AXN9_TOBAC</name>